<dbReference type="InterPro" id="IPR051793">
    <property type="entry name" value="NADH:flavin_oxidoreductase"/>
</dbReference>
<dbReference type="PRINTS" id="PR00469">
    <property type="entry name" value="PNDRDTASEII"/>
</dbReference>
<reference evidence="12 13" key="1">
    <citation type="submission" date="2019-05" db="EMBL/GenBank/DDBJ databases">
        <title>Kocuria coralli sp. nov., a novel actinobacterium isolated from coral reef seawater.</title>
        <authorList>
            <person name="Li J."/>
        </authorList>
    </citation>
    <scope>NUCLEOTIDE SEQUENCE [LARGE SCALE GENOMIC DNA]</scope>
    <source>
        <strain evidence="12 13">SCSIO 13007</strain>
    </source>
</reference>
<evidence type="ECO:0000256" key="6">
    <source>
        <dbReference type="ARBA" id="ARBA00022723"/>
    </source>
</evidence>
<dbReference type="Gene3D" id="3.50.50.60">
    <property type="entry name" value="FAD/NAD(P)-binding domain"/>
    <property type="match status" value="2"/>
</dbReference>
<protein>
    <submittedName>
        <fullName evidence="12">NADPH-dependent 2,4-dienoyl-CoA reductase</fullName>
    </submittedName>
</protein>
<accession>A0A5J5KZU5</accession>
<evidence type="ECO:0000256" key="7">
    <source>
        <dbReference type="ARBA" id="ARBA00023002"/>
    </source>
</evidence>
<evidence type="ECO:0000259" key="10">
    <source>
        <dbReference type="Pfam" id="PF00724"/>
    </source>
</evidence>
<dbReference type="SUPFAM" id="SSF51905">
    <property type="entry name" value="FAD/NAD(P)-binding domain"/>
    <property type="match status" value="1"/>
</dbReference>
<evidence type="ECO:0000256" key="8">
    <source>
        <dbReference type="ARBA" id="ARBA00023004"/>
    </source>
</evidence>
<keyword evidence="4" id="KW-0285">Flavoprotein</keyword>
<comment type="cofactor">
    <cofactor evidence="2">
        <name>[4Fe-4S] cluster</name>
        <dbReference type="ChEBI" id="CHEBI:49883"/>
    </cofactor>
</comment>
<evidence type="ECO:0000256" key="2">
    <source>
        <dbReference type="ARBA" id="ARBA00001966"/>
    </source>
</evidence>
<evidence type="ECO:0000256" key="1">
    <source>
        <dbReference type="ARBA" id="ARBA00001917"/>
    </source>
</evidence>
<dbReference type="EMBL" id="SZWF01000004">
    <property type="protein sequence ID" value="KAA9394880.1"/>
    <property type="molecule type" value="Genomic_DNA"/>
</dbReference>
<evidence type="ECO:0000256" key="5">
    <source>
        <dbReference type="ARBA" id="ARBA00022643"/>
    </source>
</evidence>
<comment type="caution">
    <text evidence="12">The sequence shown here is derived from an EMBL/GenBank/DDBJ whole genome shotgun (WGS) entry which is preliminary data.</text>
</comment>
<comment type="similarity">
    <text evidence="3">In the N-terminal section; belongs to the NADH:flavin oxidoreductase/NADH oxidase family.</text>
</comment>
<evidence type="ECO:0000256" key="4">
    <source>
        <dbReference type="ARBA" id="ARBA00022630"/>
    </source>
</evidence>
<dbReference type="InterPro" id="IPR013785">
    <property type="entry name" value="Aldolase_TIM"/>
</dbReference>
<dbReference type="PRINTS" id="PR00368">
    <property type="entry name" value="FADPNR"/>
</dbReference>
<dbReference type="SUPFAM" id="SSF51395">
    <property type="entry name" value="FMN-linked oxidoreductases"/>
    <property type="match status" value="1"/>
</dbReference>
<name>A0A5J5KZU5_9MICC</name>
<evidence type="ECO:0000259" key="11">
    <source>
        <dbReference type="Pfam" id="PF07992"/>
    </source>
</evidence>
<keyword evidence="6" id="KW-0479">Metal-binding</keyword>
<dbReference type="Pfam" id="PF07992">
    <property type="entry name" value="Pyr_redox_2"/>
    <property type="match status" value="1"/>
</dbReference>
<dbReference type="OrthoDB" id="3169239at2"/>
<gene>
    <name evidence="12" type="ORF">FCK90_04950</name>
</gene>
<dbReference type="InterPro" id="IPR001155">
    <property type="entry name" value="OxRdtase_FMN_N"/>
</dbReference>
<proteinExistence type="inferred from homology"/>
<dbReference type="GO" id="GO:0051536">
    <property type="term" value="F:iron-sulfur cluster binding"/>
    <property type="evidence" value="ECO:0007669"/>
    <property type="project" value="UniProtKB-KW"/>
</dbReference>
<feature type="domain" description="FAD/NAD(P)-binding" evidence="11">
    <location>
        <begin position="377"/>
        <end position="686"/>
    </location>
</feature>
<dbReference type="RefSeq" id="WP_158033191.1">
    <property type="nucleotide sequence ID" value="NZ_ML708613.1"/>
</dbReference>
<feature type="domain" description="NADH:flavin oxidoreductase/NADH oxidase N-terminal" evidence="10">
    <location>
        <begin position="7"/>
        <end position="331"/>
    </location>
</feature>
<dbReference type="CDD" id="cd02930">
    <property type="entry name" value="DCR_FMN"/>
    <property type="match status" value="1"/>
</dbReference>
<keyword evidence="9" id="KW-0411">Iron-sulfur</keyword>
<evidence type="ECO:0000256" key="3">
    <source>
        <dbReference type="ARBA" id="ARBA00011048"/>
    </source>
</evidence>
<keyword evidence="7" id="KW-0560">Oxidoreductase</keyword>
<evidence type="ECO:0000256" key="9">
    <source>
        <dbReference type="ARBA" id="ARBA00023014"/>
    </source>
</evidence>
<sequence length="709" mass="74124">MTAYPRLFTPVTVGALTLPTRVVMGSMHTGMEDDPAQFPELAAYFAERARGGASLMVTGGFSPDGAGVLYPGGGRITTQAEAAEHRILTETVHDAGGRILLQVLHAGRYAAHEAALAPSASHAPINRFPAAEMTAGQVEAAVASFARAAELAREAGYDGVEIMGSEGYLLNQFLAERTNHRTDEWGGDAVRRRRFPVAVAEAVRAAVPADFLVMYRISLLDLVDGGQRWSDVAELALELEAAGVDVFNTGIGWHEARVPTIVTSVPRAAFSEATGRLRDSVSVPVAASNRINMPHTAEEILASGQADLISMARPFLADPEWVAKAGTGRAEEINTCIACNQACLDHTFAHRRATCLVNPRAGNETTLVLEPSRTVKRVAVVGAGPAGLSCALAAAGRGHHVELFEARDHLGGQFALARRIPGKEEFAETIRYFTRQLELAGVAVHLSAAVSVESLVGGGWDDVVLATGVTPRVPAIPGLDHPSVIAYPDLLTGARRAGSRMAVVGAGGIGVDVSEYLTHASSPAVDLPAWQAEWGVTGDGAPGGLGPAAPAPSPREVYLIQRRATGIGKDLGLTSGWVHRASLKHKGVRFITGATYERIDDDGLHLTVPLDTPAGAAASAAATGLGESSSPAALAIRTPDESGEEGERVPLLLPVDSVVVCAGQVSRNELADPLRERGLTVHVIGGADVAAELDAKRAIDQGTRLAATL</sequence>
<dbReference type="Pfam" id="PF00724">
    <property type="entry name" value="Oxidored_FMN"/>
    <property type="match status" value="1"/>
</dbReference>
<dbReference type="Gene3D" id="3.20.20.70">
    <property type="entry name" value="Aldolase class I"/>
    <property type="match status" value="1"/>
</dbReference>
<dbReference type="Proteomes" id="UP000325957">
    <property type="component" value="Unassembled WGS sequence"/>
</dbReference>
<evidence type="ECO:0000313" key="12">
    <source>
        <dbReference type="EMBL" id="KAA9394880.1"/>
    </source>
</evidence>
<dbReference type="AlphaFoldDB" id="A0A5J5KZU5"/>
<dbReference type="GO" id="GO:0010181">
    <property type="term" value="F:FMN binding"/>
    <property type="evidence" value="ECO:0007669"/>
    <property type="project" value="InterPro"/>
</dbReference>
<keyword evidence="13" id="KW-1185">Reference proteome</keyword>
<dbReference type="PANTHER" id="PTHR42917">
    <property type="entry name" value="2,4-DIENOYL-COA REDUCTASE"/>
    <property type="match status" value="1"/>
</dbReference>
<dbReference type="InterPro" id="IPR023753">
    <property type="entry name" value="FAD/NAD-binding_dom"/>
</dbReference>
<evidence type="ECO:0000313" key="13">
    <source>
        <dbReference type="Proteomes" id="UP000325957"/>
    </source>
</evidence>
<dbReference type="InterPro" id="IPR036188">
    <property type="entry name" value="FAD/NAD-bd_sf"/>
</dbReference>
<dbReference type="GO" id="GO:0046872">
    <property type="term" value="F:metal ion binding"/>
    <property type="evidence" value="ECO:0007669"/>
    <property type="project" value="UniProtKB-KW"/>
</dbReference>
<organism evidence="12 13">
    <name type="scientific">Kocuria coralli</name>
    <dbReference type="NCBI Taxonomy" id="1461025"/>
    <lineage>
        <taxon>Bacteria</taxon>
        <taxon>Bacillati</taxon>
        <taxon>Actinomycetota</taxon>
        <taxon>Actinomycetes</taxon>
        <taxon>Micrococcales</taxon>
        <taxon>Micrococcaceae</taxon>
        <taxon>Kocuria</taxon>
    </lineage>
</organism>
<dbReference type="SUPFAM" id="SSF51971">
    <property type="entry name" value="Nucleotide-binding domain"/>
    <property type="match status" value="1"/>
</dbReference>
<comment type="cofactor">
    <cofactor evidence="1">
        <name>FMN</name>
        <dbReference type="ChEBI" id="CHEBI:58210"/>
    </cofactor>
</comment>
<dbReference type="GO" id="GO:0016491">
    <property type="term" value="F:oxidoreductase activity"/>
    <property type="evidence" value="ECO:0007669"/>
    <property type="project" value="UniProtKB-KW"/>
</dbReference>
<dbReference type="PANTHER" id="PTHR42917:SF2">
    <property type="entry name" value="2,4-DIENOYL-COA REDUCTASE [(2E)-ENOYL-COA-PRODUCING]"/>
    <property type="match status" value="1"/>
</dbReference>
<keyword evidence="8" id="KW-0408">Iron</keyword>
<dbReference type="Gene3D" id="3.40.50.720">
    <property type="entry name" value="NAD(P)-binding Rossmann-like Domain"/>
    <property type="match status" value="2"/>
</dbReference>
<keyword evidence="5" id="KW-0288">FMN</keyword>